<organism evidence="1">
    <name type="scientific">Lepeophtheirus salmonis</name>
    <name type="common">Salmon louse</name>
    <name type="synonym">Caligus salmonis</name>
    <dbReference type="NCBI Taxonomy" id="72036"/>
    <lineage>
        <taxon>Eukaryota</taxon>
        <taxon>Metazoa</taxon>
        <taxon>Ecdysozoa</taxon>
        <taxon>Arthropoda</taxon>
        <taxon>Crustacea</taxon>
        <taxon>Multicrustacea</taxon>
        <taxon>Hexanauplia</taxon>
        <taxon>Copepoda</taxon>
        <taxon>Siphonostomatoida</taxon>
        <taxon>Caligidae</taxon>
        <taxon>Lepeophtheirus</taxon>
    </lineage>
</organism>
<reference evidence="1" key="1">
    <citation type="submission" date="2014-05" db="EMBL/GenBank/DDBJ databases">
        <authorList>
            <person name="Chronopoulou M."/>
        </authorList>
    </citation>
    <scope>NUCLEOTIDE SEQUENCE</scope>
    <source>
        <tissue evidence="1">Whole organism</tissue>
    </source>
</reference>
<name>A0A0K2U987_LEPSM</name>
<accession>A0A0K2U987</accession>
<proteinExistence type="predicted"/>
<protein>
    <submittedName>
        <fullName evidence="1">Uncharacterized protein</fullName>
    </submittedName>
</protein>
<dbReference type="AlphaFoldDB" id="A0A0K2U987"/>
<sequence length="92" mass="9722">SKKKLHYEGAELFEGSIIFGDIGGCVVGVVGACTTEETVVDGVETIVLSLFDLVGDNNWALSLSLSWPGLKDSLRASILSSVGPHLWNPASF</sequence>
<evidence type="ECO:0000313" key="1">
    <source>
        <dbReference type="EMBL" id="CDW34512.1"/>
    </source>
</evidence>
<feature type="non-terminal residue" evidence="1">
    <location>
        <position position="1"/>
    </location>
</feature>
<dbReference type="EMBL" id="HACA01017151">
    <property type="protein sequence ID" value="CDW34512.1"/>
    <property type="molecule type" value="Transcribed_RNA"/>
</dbReference>